<dbReference type="Proteomes" id="UP000886501">
    <property type="component" value="Unassembled WGS sequence"/>
</dbReference>
<reference evidence="1" key="1">
    <citation type="submission" date="2019-10" db="EMBL/GenBank/DDBJ databases">
        <authorList>
            <consortium name="DOE Joint Genome Institute"/>
            <person name="Kuo A."/>
            <person name="Miyauchi S."/>
            <person name="Kiss E."/>
            <person name="Drula E."/>
            <person name="Kohler A."/>
            <person name="Sanchez-Garcia M."/>
            <person name="Andreopoulos B."/>
            <person name="Barry K.W."/>
            <person name="Bonito G."/>
            <person name="Buee M."/>
            <person name="Carver A."/>
            <person name="Chen C."/>
            <person name="Cichocki N."/>
            <person name="Clum A."/>
            <person name="Culley D."/>
            <person name="Crous P.W."/>
            <person name="Fauchery L."/>
            <person name="Girlanda M."/>
            <person name="Hayes R."/>
            <person name="Keri Z."/>
            <person name="Labutti K."/>
            <person name="Lipzen A."/>
            <person name="Lombard V."/>
            <person name="Magnuson J."/>
            <person name="Maillard F."/>
            <person name="Morin E."/>
            <person name="Murat C."/>
            <person name="Nolan M."/>
            <person name="Ohm R."/>
            <person name="Pangilinan J."/>
            <person name="Pereira M."/>
            <person name="Perotto S."/>
            <person name="Peter M."/>
            <person name="Riley R."/>
            <person name="Sitrit Y."/>
            <person name="Stielow B."/>
            <person name="Szollosi G."/>
            <person name="Zifcakova L."/>
            <person name="Stursova M."/>
            <person name="Spatafora J.W."/>
            <person name="Tedersoo L."/>
            <person name="Vaario L.-M."/>
            <person name="Yamada A."/>
            <person name="Yan M."/>
            <person name="Wang P."/>
            <person name="Xu J."/>
            <person name="Bruns T."/>
            <person name="Baldrian P."/>
            <person name="Vilgalys R."/>
            <person name="Henrissat B."/>
            <person name="Grigoriev I.V."/>
            <person name="Hibbett D."/>
            <person name="Nagy L.G."/>
            <person name="Martin F.M."/>
        </authorList>
    </citation>
    <scope>NUCLEOTIDE SEQUENCE</scope>
    <source>
        <strain evidence="1">P2</strain>
    </source>
</reference>
<accession>A0ACB6ZGU0</accession>
<evidence type="ECO:0000313" key="1">
    <source>
        <dbReference type="EMBL" id="KAF9648799.1"/>
    </source>
</evidence>
<reference evidence="1" key="2">
    <citation type="journal article" date="2020" name="Nat. Commun.">
        <title>Large-scale genome sequencing of mycorrhizal fungi provides insights into the early evolution of symbiotic traits.</title>
        <authorList>
            <person name="Miyauchi S."/>
            <person name="Kiss E."/>
            <person name="Kuo A."/>
            <person name="Drula E."/>
            <person name="Kohler A."/>
            <person name="Sanchez-Garcia M."/>
            <person name="Morin E."/>
            <person name="Andreopoulos B."/>
            <person name="Barry K.W."/>
            <person name="Bonito G."/>
            <person name="Buee M."/>
            <person name="Carver A."/>
            <person name="Chen C."/>
            <person name="Cichocki N."/>
            <person name="Clum A."/>
            <person name="Culley D."/>
            <person name="Crous P.W."/>
            <person name="Fauchery L."/>
            <person name="Girlanda M."/>
            <person name="Hayes R.D."/>
            <person name="Keri Z."/>
            <person name="LaButti K."/>
            <person name="Lipzen A."/>
            <person name="Lombard V."/>
            <person name="Magnuson J."/>
            <person name="Maillard F."/>
            <person name="Murat C."/>
            <person name="Nolan M."/>
            <person name="Ohm R.A."/>
            <person name="Pangilinan J."/>
            <person name="Pereira M.F."/>
            <person name="Perotto S."/>
            <person name="Peter M."/>
            <person name="Pfister S."/>
            <person name="Riley R."/>
            <person name="Sitrit Y."/>
            <person name="Stielow J.B."/>
            <person name="Szollosi G."/>
            <person name="Zifcakova L."/>
            <person name="Stursova M."/>
            <person name="Spatafora J.W."/>
            <person name="Tedersoo L."/>
            <person name="Vaario L.M."/>
            <person name="Yamada A."/>
            <person name="Yan M."/>
            <person name="Wang P."/>
            <person name="Xu J."/>
            <person name="Bruns T."/>
            <person name="Baldrian P."/>
            <person name="Vilgalys R."/>
            <person name="Dunand C."/>
            <person name="Henrissat B."/>
            <person name="Grigoriev I.V."/>
            <person name="Hibbett D."/>
            <person name="Nagy L.G."/>
            <person name="Martin F.M."/>
        </authorList>
    </citation>
    <scope>NUCLEOTIDE SEQUENCE</scope>
    <source>
        <strain evidence="1">P2</strain>
    </source>
</reference>
<sequence>MPTDETKAALIEAKLKAREEHIRETWVKAMEARIVRDNLSKCQKVEGVNHYERCKDLAERYADMLKENRVKGYKTIDV</sequence>
<keyword evidence="2" id="KW-1185">Reference proteome</keyword>
<protein>
    <submittedName>
        <fullName evidence="1">Uncharacterized protein</fullName>
    </submittedName>
</protein>
<organism evidence="1 2">
    <name type="scientific">Thelephora ganbajun</name>
    <name type="common">Ganba fungus</name>
    <dbReference type="NCBI Taxonomy" id="370292"/>
    <lineage>
        <taxon>Eukaryota</taxon>
        <taxon>Fungi</taxon>
        <taxon>Dikarya</taxon>
        <taxon>Basidiomycota</taxon>
        <taxon>Agaricomycotina</taxon>
        <taxon>Agaricomycetes</taxon>
        <taxon>Thelephorales</taxon>
        <taxon>Thelephoraceae</taxon>
        <taxon>Thelephora</taxon>
    </lineage>
</organism>
<name>A0ACB6ZGU0_THEGA</name>
<comment type="caution">
    <text evidence="1">The sequence shown here is derived from an EMBL/GenBank/DDBJ whole genome shotgun (WGS) entry which is preliminary data.</text>
</comment>
<evidence type="ECO:0000313" key="2">
    <source>
        <dbReference type="Proteomes" id="UP000886501"/>
    </source>
</evidence>
<gene>
    <name evidence="1" type="ORF">BDM02DRAFT_3186784</name>
</gene>
<proteinExistence type="predicted"/>
<dbReference type="EMBL" id="MU118007">
    <property type="protein sequence ID" value="KAF9648799.1"/>
    <property type="molecule type" value="Genomic_DNA"/>
</dbReference>